<keyword evidence="2" id="KW-1185">Reference proteome</keyword>
<gene>
    <name evidence="1" type="ORF">PIB30_020417</name>
</gene>
<name>A0ABU6S984_9FABA</name>
<evidence type="ECO:0000313" key="2">
    <source>
        <dbReference type="Proteomes" id="UP001341840"/>
    </source>
</evidence>
<dbReference type="EMBL" id="JASCZI010060480">
    <property type="protein sequence ID" value="MED6132590.1"/>
    <property type="molecule type" value="Genomic_DNA"/>
</dbReference>
<sequence length="171" mass="18431">MDCAWTLDGAMDNCVYALSLASRIESIRLVHEPIRFHSDFKFNVQNALKIDSSSSESILMRIILNREPRSRGACGANDSAYGNSGPSGVVSAVGSLFPRGTKANVVAYGSGRGPPANEEIINDRGWLIGPPGKYERWLSGASTGSVGIGYYNRPGELTVACRNRHASYAFD</sequence>
<reference evidence="1 2" key="1">
    <citation type="journal article" date="2023" name="Plants (Basel)">
        <title>Bridging the Gap: Combining Genomics and Transcriptomics Approaches to Understand Stylosanthes scabra, an Orphan Legume from the Brazilian Caatinga.</title>
        <authorList>
            <person name="Ferreira-Neto J.R.C."/>
            <person name="da Silva M.D."/>
            <person name="Binneck E."/>
            <person name="de Melo N.F."/>
            <person name="da Silva R.H."/>
            <person name="de Melo A.L.T.M."/>
            <person name="Pandolfi V."/>
            <person name="Bustamante F.O."/>
            <person name="Brasileiro-Vidal A.C."/>
            <person name="Benko-Iseppon A.M."/>
        </authorList>
    </citation>
    <scope>NUCLEOTIDE SEQUENCE [LARGE SCALE GENOMIC DNA]</scope>
    <source>
        <tissue evidence="1">Leaves</tissue>
    </source>
</reference>
<dbReference type="Proteomes" id="UP001341840">
    <property type="component" value="Unassembled WGS sequence"/>
</dbReference>
<accession>A0ABU6S984</accession>
<proteinExistence type="predicted"/>
<organism evidence="1 2">
    <name type="scientific">Stylosanthes scabra</name>
    <dbReference type="NCBI Taxonomy" id="79078"/>
    <lineage>
        <taxon>Eukaryota</taxon>
        <taxon>Viridiplantae</taxon>
        <taxon>Streptophyta</taxon>
        <taxon>Embryophyta</taxon>
        <taxon>Tracheophyta</taxon>
        <taxon>Spermatophyta</taxon>
        <taxon>Magnoliopsida</taxon>
        <taxon>eudicotyledons</taxon>
        <taxon>Gunneridae</taxon>
        <taxon>Pentapetalae</taxon>
        <taxon>rosids</taxon>
        <taxon>fabids</taxon>
        <taxon>Fabales</taxon>
        <taxon>Fabaceae</taxon>
        <taxon>Papilionoideae</taxon>
        <taxon>50 kb inversion clade</taxon>
        <taxon>dalbergioids sensu lato</taxon>
        <taxon>Dalbergieae</taxon>
        <taxon>Pterocarpus clade</taxon>
        <taxon>Stylosanthes</taxon>
    </lineage>
</organism>
<protein>
    <submittedName>
        <fullName evidence="1">Uncharacterized protein</fullName>
    </submittedName>
</protein>
<evidence type="ECO:0000313" key="1">
    <source>
        <dbReference type="EMBL" id="MED6132590.1"/>
    </source>
</evidence>
<comment type="caution">
    <text evidence="1">The sequence shown here is derived from an EMBL/GenBank/DDBJ whole genome shotgun (WGS) entry which is preliminary data.</text>
</comment>